<feature type="domain" description="EF-hand" evidence="3">
    <location>
        <begin position="819"/>
        <end position="854"/>
    </location>
</feature>
<feature type="region of interest" description="Disordered" evidence="2">
    <location>
        <begin position="226"/>
        <end position="257"/>
    </location>
</feature>
<dbReference type="SMART" id="SM00054">
    <property type="entry name" value="EFh"/>
    <property type="match status" value="4"/>
</dbReference>
<dbReference type="PANTHER" id="PTHR35538">
    <property type="entry name" value="LIG_CHAN-GLU_BD DOMAIN-CONTAINING PROTEIN"/>
    <property type="match status" value="1"/>
</dbReference>
<feature type="compositionally biased region" description="Acidic residues" evidence="2">
    <location>
        <begin position="462"/>
        <end position="472"/>
    </location>
</feature>
<dbReference type="InterPro" id="IPR011992">
    <property type="entry name" value="EF-hand-dom_pair"/>
</dbReference>
<dbReference type="PROSITE" id="PS00018">
    <property type="entry name" value="EF_HAND_1"/>
    <property type="match status" value="3"/>
</dbReference>
<evidence type="ECO:0000256" key="2">
    <source>
        <dbReference type="SAM" id="MobiDB-lite"/>
    </source>
</evidence>
<organism evidence="4 5">
    <name type="scientific">Holothuria leucospilota</name>
    <name type="common">Black long sea cucumber</name>
    <name type="synonym">Mertensiothuria leucospilota</name>
    <dbReference type="NCBI Taxonomy" id="206669"/>
    <lineage>
        <taxon>Eukaryota</taxon>
        <taxon>Metazoa</taxon>
        <taxon>Echinodermata</taxon>
        <taxon>Eleutherozoa</taxon>
        <taxon>Echinozoa</taxon>
        <taxon>Holothuroidea</taxon>
        <taxon>Aspidochirotacea</taxon>
        <taxon>Aspidochirotida</taxon>
        <taxon>Holothuriidae</taxon>
        <taxon>Holothuria</taxon>
    </lineage>
</organism>
<feature type="region of interest" description="Disordered" evidence="2">
    <location>
        <begin position="375"/>
        <end position="509"/>
    </location>
</feature>
<accession>A0A9Q1CCJ4</accession>
<dbReference type="InterPro" id="IPR002048">
    <property type="entry name" value="EF_hand_dom"/>
</dbReference>
<feature type="compositionally biased region" description="Polar residues" evidence="2">
    <location>
        <begin position="496"/>
        <end position="509"/>
    </location>
</feature>
<gene>
    <name evidence="4" type="ORF">HOLleu_13037</name>
</gene>
<evidence type="ECO:0000313" key="5">
    <source>
        <dbReference type="Proteomes" id="UP001152320"/>
    </source>
</evidence>
<feature type="compositionally biased region" description="Low complexity" evidence="2">
    <location>
        <begin position="91"/>
        <end position="100"/>
    </location>
</feature>
<evidence type="ECO:0000256" key="1">
    <source>
        <dbReference type="ARBA" id="ARBA00022837"/>
    </source>
</evidence>
<keyword evidence="1" id="KW-0106">Calcium</keyword>
<feature type="region of interest" description="Disordered" evidence="2">
    <location>
        <begin position="81"/>
        <end position="110"/>
    </location>
</feature>
<dbReference type="PANTHER" id="PTHR35538:SF4">
    <property type="entry name" value="EF-HAND DOMAIN-CONTAINING PROTEIN"/>
    <property type="match status" value="1"/>
</dbReference>
<dbReference type="Gene3D" id="1.10.238.10">
    <property type="entry name" value="EF-hand"/>
    <property type="match status" value="2"/>
</dbReference>
<dbReference type="Proteomes" id="UP001152320">
    <property type="component" value="Chromosome 5"/>
</dbReference>
<protein>
    <submittedName>
        <fullName evidence="4">Calcium-dependent protein kinase 32</fullName>
    </submittedName>
</protein>
<comment type="caution">
    <text evidence="4">The sequence shown here is derived from an EMBL/GenBank/DDBJ whole genome shotgun (WGS) entry which is preliminary data.</text>
</comment>
<feature type="compositionally biased region" description="Basic and acidic residues" evidence="2">
    <location>
        <begin position="383"/>
        <end position="392"/>
    </location>
</feature>
<dbReference type="GO" id="GO:0016301">
    <property type="term" value="F:kinase activity"/>
    <property type="evidence" value="ECO:0007669"/>
    <property type="project" value="UniProtKB-KW"/>
</dbReference>
<name>A0A9Q1CCJ4_HOLLE</name>
<sequence>MNAIETEKRGPTQQIFHKVVEPSLGNLKLDFYPHHHSVRLHTAFYPQQSHCQLESESLESLPRPMTHPMVKQHGILPRISKKNAITKRSPSRSGSVGSVSQTKELPILTSRSVDRGSHLLNRNTKKATSVCSQYRYLGPSKALQSQSIGSLDKEEIKKNEQVRRFEEEVKSLEHTRHLKRVSEIATYQHRVDRMYYMCGSKVPLCTKYSVDNEELEKLRAFSIARSQSRGSSARRSAAGRRIHDDRSSFVSGTDNQTDPGLTIDIVAGRVIQSPCSDRSGREGVSGDEGSTGAGGDSEDGAGVEVNTAHLKSPFGEADTSDAMAAGLTSETSTDAHSETMRSADKSLHEQGEILKVDDGGAGDASCAHKTFVTEESFQETDLPQEHVNDATRLKNGSPQEQCSDNDVEAPENEGKLSADNGASSQEQEISEKLEEVNRTGGEQGDEDDGDGLTRDSHGHFEDGEEDDEEADVNGDSARAPLEDAEETNGAAEGSVTEGSTSEGAPLKTNQQELGFGIILDKTPYYATKKQIYNNTKFDNPVLKQFEDLATLSKGDENNLYGTDYLQSREDDRESFISNQSDAIIAQMEEDIVSKGHLTDKLSSVGHLEDSALDGDLLQNQVEGATDWDNGVYGTVLNDEERQKKQEMKEKRQREKAAAKERQKKKTVKEEVMPPVPRKINLTDIYSFITARQRMIFQKKFQDLDVDHNGKVTLKELTQRMNKGVKKEELKEFMKVFDLNKDKTIDEREFVTVAALNDKLRGQEIQSEKSNLPLNLRKLALHVTAYKEIFEMTDQDRNGYLSLEEVMFVISVSVGTEIGTDKEILDYIFKNLDVNGSGSIDFIEFLSFIPFFLKLHQEIVGRPATVEDVAKANAAVKEALSKKR</sequence>
<feature type="compositionally biased region" description="Basic and acidic residues" evidence="2">
    <location>
        <begin position="638"/>
        <end position="660"/>
    </location>
</feature>
<proteinExistence type="predicted"/>
<dbReference type="OrthoDB" id="2121618at2759"/>
<evidence type="ECO:0000313" key="4">
    <source>
        <dbReference type="EMBL" id="KAJ8042064.1"/>
    </source>
</evidence>
<evidence type="ECO:0000259" key="3">
    <source>
        <dbReference type="PROSITE" id="PS50222"/>
    </source>
</evidence>
<dbReference type="CDD" id="cd00051">
    <property type="entry name" value="EFh"/>
    <property type="match status" value="2"/>
</dbReference>
<reference evidence="4" key="1">
    <citation type="submission" date="2021-10" db="EMBL/GenBank/DDBJ databases">
        <title>Tropical sea cucumber genome reveals ecological adaptation and Cuvierian tubules defense mechanism.</title>
        <authorList>
            <person name="Chen T."/>
        </authorList>
    </citation>
    <scope>NUCLEOTIDE SEQUENCE</scope>
    <source>
        <strain evidence="4">Nanhai2018</strain>
        <tissue evidence="4">Muscle</tissue>
    </source>
</reference>
<feature type="region of interest" description="Disordered" evidence="2">
    <location>
        <begin position="272"/>
        <end position="302"/>
    </location>
</feature>
<dbReference type="InterPro" id="IPR018247">
    <property type="entry name" value="EF_Hand_1_Ca_BS"/>
</dbReference>
<dbReference type="SUPFAM" id="SSF47473">
    <property type="entry name" value="EF-hand"/>
    <property type="match status" value="1"/>
</dbReference>
<keyword evidence="5" id="KW-1185">Reference proteome</keyword>
<keyword evidence="4" id="KW-0808">Transferase</keyword>
<feature type="compositionally biased region" description="Low complexity" evidence="2">
    <location>
        <begin position="226"/>
        <end position="236"/>
    </location>
</feature>
<keyword evidence="4" id="KW-0418">Kinase</keyword>
<feature type="region of interest" description="Disordered" evidence="2">
    <location>
        <begin position="638"/>
        <end position="670"/>
    </location>
</feature>
<dbReference type="GO" id="GO:0005509">
    <property type="term" value="F:calcium ion binding"/>
    <property type="evidence" value="ECO:0007669"/>
    <property type="project" value="InterPro"/>
</dbReference>
<feature type="domain" description="EF-hand" evidence="3">
    <location>
        <begin position="724"/>
        <end position="759"/>
    </location>
</feature>
<dbReference type="AlphaFoldDB" id="A0A9Q1CCJ4"/>
<feature type="compositionally biased region" description="Basic and acidic residues" evidence="2">
    <location>
        <begin position="451"/>
        <end position="461"/>
    </location>
</feature>
<feature type="compositionally biased region" description="Polar residues" evidence="2">
    <location>
        <begin position="248"/>
        <end position="257"/>
    </location>
</feature>
<dbReference type="PROSITE" id="PS50222">
    <property type="entry name" value="EF_HAND_2"/>
    <property type="match status" value="3"/>
</dbReference>
<dbReference type="Pfam" id="PF13499">
    <property type="entry name" value="EF-hand_7"/>
    <property type="match status" value="2"/>
</dbReference>
<feature type="domain" description="EF-hand" evidence="3">
    <location>
        <begin position="780"/>
        <end position="815"/>
    </location>
</feature>
<dbReference type="EMBL" id="JAIZAY010000005">
    <property type="protein sequence ID" value="KAJ8042064.1"/>
    <property type="molecule type" value="Genomic_DNA"/>
</dbReference>